<evidence type="ECO:0000256" key="4">
    <source>
        <dbReference type="RuleBase" id="RU361277"/>
    </source>
</evidence>
<dbReference type="AlphaFoldDB" id="A0A6N2WCV7"/>
<dbReference type="SUPFAM" id="SSF50129">
    <property type="entry name" value="GroES-like"/>
    <property type="match status" value="1"/>
</dbReference>
<evidence type="ECO:0000256" key="1">
    <source>
        <dbReference type="ARBA" id="ARBA00022723"/>
    </source>
</evidence>
<sequence>MKAKTAVLIKDHTAEVHERELGEIGDHQVLVKLDTCNLCTTDYQQWMGLREKQGYPMAGGHENSGIVTAAGKDVKNIVVGDRVAFGYIFCGDCPACRAGNTFECTNIDFDAVSPDGYKGDMGIATYKLADAKYTIKVSNQLEPAQAGFVEPLGTVIHGIKKLHIQPQEDVVVVGAGTMGLLNALTARAYGARVIVSELTEKKLKRAESMGFETIHAKETEPADAVFDLTKGKGADIVIGAVGATKAYDQCLQMLREHRGKFLVFAAGYPEPELHISPNDIHYRQIQIIGTMGGGIGDFEEAAKLLSNGTIDVSGCLEGITIGLKDIQKAFEAASAPDAYRVTVDCQDV</sequence>
<evidence type="ECO:0000259" key="6">
    <source>
        <dbReference type="Pfam" id="PF08240"/>
    </source>
</evidence>
<dbReference type="InterPro" id="IPR013149">
    <property type="entry name" value="ADH-like_C"/>
</dbReference>
<dbReference type="EC" id="1.1.1.-" evidence="7"/>
<evidence type="ECO:0000256" key="2">
    <source>
        <dbReference type="ARBA" id="ARBA00022833"/>
    </source>
</evidence>
<dbReference type="InterPro" id="IPR011032">
    <property type="entry name" value="GroES-like_sf"/>
</dbReference>
<protein>
    <submittedName>
        <fullName evidence="7">L-galactonate oxidoreductase</fullName>
        <ecNumber evidence="7">1.1.1.-</ecNumber>
    </submittedName>
</protein>
<dbReference type="PROSITE" id="PS00059">
    <property type="entry name" value="ADH_ZINC"/>
    <property type="match status" value="1"/>
</dbReference>
<dbReference type="InterPro" id="IPR002328">
    <property type="entry name" value="ADH_Zn_CS"/>
</dbReference>
<dbReference type="SUPFAM" id="SSF51735">
    <property type="entry name" value="NAD(P)-binding Rossmann-fold domains"/>
    <property type="match status" value="1"/>
</dbReference>
<dbReference type="GO" id="GO:0016491">
    <property type="term" value="F:oxidoreductase activity"/>
    <property type="evidence" value="ECO:0007669"/>
    <property type="project" value="UniProtKB-KW"/>
</dbReference>
<gene>
    <name evidence="7" type="primary">yjjN_3</name>
    <name evidence="7" type="ORF">ACLFYP115_03236</name>
</gene>
<comment type="cofactor">
    <cofactor evidence="4">
        <name>Zn(2+)</name>
        <dbReference type="ChEBI" id="CHEBI:29105"/>
    </cofactor>
</comment>
<dbReference type="InterPro" id="IPR050129">
    <property type="entry name" value="Zn_alcohol_dh"/>
</dbReference>
<evidence type="ECO:0000259" key="5">
    <source>
        <dbReference type="Pfam" id="PF00107"/>
    </source>
</evidence>
<dbReference type="InterPro" id="IPR013154">
    <property type="entry name" value="ADH-like_N"/>
</dbReference>
<comment type="similarity">
    <text evidence="4">Belongs to the zinc-containing alcohol dehydrogenase family.</text>
</comment>
<dbReference type="GO" id="GO:0008270">
    <property type="term" value="F:zinc ion binding"/>
    <property type="evidence" value="ECO:0007669"/>
    <property type="project" value="InterPro"/>
</dbReference>
<dbReference type="Gene3D" id="3.90.180.10">
    <property type="entry name" value="Medium-chain alcohol dehydrogenases, catalytic domain"/>
    <property type="match status" value="1"/>
</dbReference>
<dbReference type="Gene3D" id="3.40.50.720">
    <property type="entry name" value="NAD(P)-binding Rossmann-like Domain"/>
    <property type="match status" value="1"/>
</dbReference>
<keyword evidence="1 4" id="KW-0479">Metal-binding</keyword>
<organism evidence="7">
    <name type="scientific">Anaerostipes caccae</name>
    <dbReference type="NCBI Taxonomy" id="105841"/>
    <lineage>
        <taxon>Bacteria</taxon>
        <taxon>Bacillati</taxon>
        <taxon>Bacillota</taxon>
        <taxon>Clostridia</taxon>
        <taxon>Lachnospirales</taxon>
        <taxon>Lachnospiraceae</taxon>
        <taxon>Anaerostipes</taxon>
    </lineage>
</organism>
<dbReference type="Pfam" id="PF00107">
    <property type="entry name" value="ADH_zinc_N"/>
    <property type="match status" value="1"/>
</dbReference>
<dbReference type="EMBL" id="CACRSQ010000010">
    <property type="protein sequence ID" value="VYT40090.1"/>
    <property type="molecule type" value="Genomic_DNA"/>
</dbReference>
<keyword evidence="3 7" id="KW-0560">Oxidoreductase</keyword>
<accession>A0A6N2WCV7</accession>
<feature type="domain" description="Alcohol dehydrogenase-like C-terminal" evidence="5">
    <location>
        <begin position="178"/>
        <end position="306"/>
    </location>
</feature>
<name>A0A6N2WCV7_9FIRM</name>
<dbReference type="PANTHER" id="PTHR43401">
    <property type="entry name" value="L-THREONINE 3-DEHYDROGENASE"/>
    <property type="match status" value="1"/>
</dbReference>
<proteinExistence type="inferred from homology"/>
<evidence type="ECO:0000256" key="3">
    <source>
        <dbReference type="ARBA" id="ARBA00023002"/>
    </source>
</evidence>
<feature type="domain" description="Alcohol dehydrogenase-like N-terminal" evidence="6">
    <location>
        <begin position="25"/>
        <end position="138"/>
    </location>
</feature>
<dbReference type="InterPro" id="IPR036291">
    <property type="entry name" value="NAD(P)-bd_dom_sf"/>
</dbReference>
<evidence type="ECO:0000313" key="7">
    <source>
        <dbReference type="EMBL" id="VYT40090.1"/>
    </source>
</evidence>
<reference evidence="7" key="1">
    <citation type="submission" date="2019-11" db="EMBL/GenBank/DDBJ databases">
        <authorList>
            <person name="Feng L."/>
        </authorList>
    </citation>
    <scope>NUCLEOTIDE SEQUENCE</scope>
    <source>
        <strain evidence="7">AcaccaeLFYP115</strain>
    </source>
</reference>
<dbReference type="Pfam" id="PF08240">
    <property type="entry name" value="ADH_N"/>
    <property type="match status" value="1"/>
</dbReference>
<dbReference type="PANTHER" id="PTHR43401:SF2">
    <property type="entry name" value="L-THREONINE 3-DEHYDROGENASE"/>
    <property type="match status" value="1"/>
</dbReference>
<dbReference type="RefSeq" id="WP_006568241.1">
    <property type="nucleotide sequence ID" value="NZ_BAABZP010000001.1"/>
</dbReference>
<keyword evidence="2 4" id="KW-0862">Zinc</keyword>